<gene>
    <name evidence="2" type="ORF">ID47_07900</name>
</gene>
<dbReference type="InterPro" id="IPR029069">
    <property type="entry name" value="HotDog_dom_sf"/>
</dbReference>
<protein>
    <recommendedName>
        <fullName evidence="1">Thioesterase putative domain-containing protein</fullName>
    </recommendedName>
</protein>
<evidence type="ECO:0000313" key="3">
    <source>
        <dbReference type="Proteomes" id="UP000028926"/>
    </source>
</evidence>
<proteinExistence type="predicted"/>
<reference evidence="2 3" key="1">
    <citation type="submission" date="2014-07" db="EMBL/GenBank/DDBJ databases">
        <title>Comparative genomic insights into amoeba endosymbionts belonging to the families of Holosporaceae and Candidatus Midichloriaceae within Rickettsiales.</title>
        <authorList>
            <person name="Wang Z."/>
            <person name="Wu M."/>
        </authorList>
    </citation>
    <scope>NUCLEOTIDE SEQUENCE [LARGE SCALE GENOMIC DNA]</scope>
    <source>
        <strain evidence="2">PRA3</strain>
    </source>
</reference>
<dbReference type="OrthoDB" id="572024at2"/>
<dbReference type="Proteomes" id="UP000028926">
    <property type="component" value="Chromosome"/>
</dbReference>
<dbReference type="KEGG" id="paca:ID47_07900"/>
<dbReference type="STRING" id="91604.ID47_07900"/>
<dbReference type="Pfam" id="PF09500">
    <property type="entry name" value="YiiD_C"/>
    <property type="match status" value="1"/>
</dbReference>
<dbReference type="SUPFAM" id="SSF54637">
    <property type="entry name" value="Thioesterase/thiol ester dehydrase-isomerase"/>
    <property type="match status" value="1"/>
</dbReference>
<dbReference type="RefSeq" id="WP_038465254.1">
    <property type="nucleotide sequence ID" value="NZ_CP008941.1"/>
</dbReference>
<dbReference type="InterPro" id="IPR012660">
    <property type="entry name" value="YiiD_C"/>
</dbReference>
<dbReference type="eggNOG" id="COG2050">
    <property type="taxonomic scope" value="Bacteria"/>
</dbReference>
<feature type="domain" description="Thioesterase putative" evidence="1">
    <location>
        <begin position="6"/>
        <end position="145"/>
    </location>
</feature>
<evidence type="ECO:0000313" key="2">
    <source>
        <dbReference type="EMBL" id="AIK96659.1"/>
    </source>
</evidence>
<keyword evidence="3" id="KW-1185">Reference proteome</keyword>
<dbReference type="AlphaFoldDB" id="A0A077AXE7"/>
<accession>A0A077AXE7</accession>
<dbReference type="EMBL" id="CP008941">
    <property type="protein sequence ID" value="AIK96659.1"/>
    <property type="molecule type" value="Genomic_DNA"/>
</dbReference>
<sequence>MHAQFLRDFMTEKVPVTSAMDIDVVDSSEKGVTLKASIAANIKDKGVAFGGSLFSVASLCSWAVVDFILKQHQLAANIFVHTSQSKFSAPVISDFTVFCPTPTEEEIAVFLGAFNRKGRARLTLAATIYEGEVLAFESTSDFVAVRK</sequence>
<dbReference type="Gene3D" id="3.10.129.10">
    <property type="entry name" value="Hotdog Thioesterase"/>
    <property type="match status" value="1"/>
</dbReference>
<organism evidence="2 3">
    <name type="scientific">Candidatus Odyssella acanthamoebae</name>
    <dbReference type="NCBI Taxonomy" id="91604"/>
    <lineage>
        <taxon>Bacteria</taxon>
        <taxon>Pseudomonadati</taxon>
        <taxon>Pseudomonadota</taxon>
        <taxon>Alphaproteobacteria</taxon>
        <taxon>Holosporales</taxon>
        <taxon>Candidatus Paracaedibacteraceae</taxon>
        <taxon>Candidatus Odyssella</taxon>
    </lineage>
</organism>
<dbReference type="HOGENOM" id="CLU_112070_0_0_5"/>
<name>A0A077AXE7_9PROT</name>
<evidence type="ECO:0000259" key="1">
    <source>
        <dbReference type="Pfam" id="PF09500"/>
    </source>
</evidence>
<dbReference type="NCBIfam" id="TIGR02447">
    <property type="entry name" value="yiiD_Cterm"/>
    <property type="match status" value="1"/>
</dbReference>